<feature type="compositionally biased region" description="Basic residues" evidence="1">
    <location>
        <begin position="157"/>
        <end position="167"/>
    </location>
</feature>
<organism evidence="2">
    <name type="scientific">Haptolina brevifila</name>
    <dbReference type="NCBI Taxonomy" id="156173"/>
    <lineage>
        <taxon>Eukaryota</taxon>
        <taxon>Haptista</taxon>
        <taxon>Haptophyta</taxon>
        <taxon>Prymnesiophyceae</taxon>
        <taxon>Prymnesiales</taxon>
        <taxon>Prymnesiaceae</taxon>
        <taxon>Haptolina</taxon>
    </lineage>
</organism>
<gene>
    <name evidence="2" type="ORF">CBRE1094_LOCUS35083</name>
</gene>
<protein>
    <submittedName>
        <fullName evidence="2">Uncharacterized protein</fullName>
    </submittedName>
</protein>
<sequence length="167" mass="18136">MAKEARGEGRQLEESTQCLTSTKKADTCNLPEGTMARRCSSDRGRPRLLHLDVSSHPPTLHSLSALPTSVPSTLVASPITLAISPRSERLSDFTTHHSPPSAAPNDDDASPTTFSLRKYQTPRPILFSTALTLPTTPPRDHDRPPARTLPTALPRTPSHRPCAHTLP</sequence>
<feature type="region of interest" description="Disordered" evidence="1">
    <location>
        <begin position="90"/>
        <end position="167"/>
    </location>
</feature>
<dbReference type="AlphaFoldDB" id="A0A7S2ILC7"/>
<feature type="compositionally biased region" description="Basic and acidic residues" evidence="1">
    <location>
        <begin position="1"/>
        <end position="13"/>
    </location>
</feature>
<proteinExistence type="predicted"/>
<dbReference type="EMBL" id="HBGU01064378">
    <property type="protein sequence ID" value="CAD9522899.1"/>
    <property type="molecule type" value="Transcribed_RNA"/>
</dbReference>
<evidence type="ECO:0000256" key="1">
    <source>
        <dbReference type="SAM" id="MobiDB-lite"/>
    </source>
</evidence>
<accession>A0A7S2ILC7</accession>
<evidence type="ECO:0000313" key="2">
    <source>
        <dbReference type="EMBL" id="CAD9522899.1"/>
    </source>
</evidence>
<reference evidence="2" key="1">
    <citation type="submission" date="2021-01" db="EMBL/GenBank/DDBJ databases">
        <authorList>
            <person name="Corre E."/>
            <person name="Pelletier E."/>
            <person name="Niang G."/>
            <person name="Scheremetjew M."/>
            <person name="Finn R."/>
            <person name="Kale V."/>
            <person name="Holt S."/>
            <person name="Cochrane G."/>
            <person name="Meng A."/>
            <person name="Brown T."/>
            <person name="Cohen L."/>
        </authorList>
    </citation>
    <scope>NUCLEOTIDE SEQUENCE</scope>
    <source>
        <strain evidence="2">UTEX LB 985</strain>
    </source>
</reference>
<name>A0A7S2ILC7_9EUKA</name>
<feature type="region of interest" description="Disordered" evidence="1">
    <location>
        <begin position="1"/>
        <end position="44"/>
    </location>
</feature>